<dbReference type="Gene3D" id="1.10.3210.10">
    <property type="entry name" value="Hypothetical protein af1432"/>
    <property type="match status" value="1"/>
</dbReference>
<evidence type="ECO:0000313" key="2">
    <source>
        <dbReference type="EMBL" id="MCV2883467.1"/>
    </source>
</evidence>
<dbReference type="RefSeq" id="WP_263710665.1">
    <property type="nucleotide sequence ID" value="NZ_JAOWKX010000001.1"/>
</dbReference>
<dbReference type="SUPFAM" id="SSF109604">
    <property type="entry name" value="HD-domain/PDEase-like"/>
    <property type="match status" value="1"/>
</dbReference>
<reference evidence="2 3" key="1">
    <citation type="submission" date="2022-10" db="EMBL/GenBank/DDBJ databases">
        <title>Aestuariibacter sp. AA17 isolated from Montipora capitata coral fragment.</title>
        <authorList>
            <person name="Emsley S.A."/>
            <person name="Pfannmuller K.M."/>
            <person name="Loughran R.M."/>
            <person name="Shlafstein M."/>
            <person name="Papke E."/>
            <person name="Saw J.H."/>
            <person name="Ushijima B."/>
            <person name="Videau P."/>
        </authorList>
    </citation>
    <scope>NUCLEOTIDE SEQUENCE [LARGE SCALE GENOMIC DNA]</scope>
    <source>
        <strain evidence="2 3">AA17</strain>
    </source>
</reference>
<dbReference type="PANTHER" id="PTHR33525">
    <property type="match status" value="1"/>
</dbReference>
<name>A0ABT3A452_9ALTE</name>
<dbReference type="PANTHER" id="PTHR33525:SF3">
    <property type="entry name" value="RIBONUCLEASE Y"/>
    <property type="match status" value="1"/>
</dbReference>
<proteinExistence type="predicted"/>
<accession>A0ABT3A452</accession>
<keyword evidence="3" id="KW-1185">Reference proteome</keyword>
<comment type="caution">
    <text evidence="2">The sequence shown here is derived from an EMBL/GenBank/DDBJ whole genome shotgun (WGS) entry which is preliminary data.</text>
</comment>
<dbReference type="PROSITE" id="PS51833">
    <property type="entry name" value="HDOD"/>
    <property type="match status" value="1"/>
</dbReference>
<feature type="domain" description="HDOD" evidence="1">
    <location>
        <begin position="13"/>
        <end position="206"/>
    </location>
</feature>
<dbReference type="InterPro" id="IPR052340">
    <property type="entry name" value="RNase_Y/CdgJ"/>
</dbReference>
<evidence type="ECO:0000259" key="1">
    <source>
        <dbReference type="PROSITE" id="PS51833"/>
    </source>
</evidence>
<dbReference type="EMBL" id="JAOWKX010000001">
    <property type="protein sequence ID" value="MCV2883467.1"/>
    <property type="molecule type" value="Genomic_DNA"/>
</dbReference>
<dbReference type="InterPro" id="IPR013976">
    <property type="entry name" value="HDOD"/>
</dbReference>
<organism evidence="2 3">
    <name type="scientific">Fluctibacter corallii</name>
    <dbReference type="NCBI Taxonomy" id="2984329"/>
    <lineage>
        <taxon>Bacteria</taxon>
        <taxon>Pseudomonadati</taxon>
        <taxon>Pseudomonadota</taxon>
        <taxon>Gammaproteobacteria</taxon>
        <taxon>Alteromonadales</taxon>
        <taxon>Alteromonadaceae</taxon>
        <taxon>Fluctibacter</taxon>
    </lineage>
</organism>
<evidence type="ECO:0000313" key="3">
    <source>
        <dbReference type="Proteomes" id="UP001652504"/>
    </source>
</evidence>
<dbReference type="Pfam" id="PF08668">
    <property type="entry name" value="HDOD"/>
    <property type="match status" value="1"/>
</dbReference>
<dbReference type="Proteomes" id="UP001652504">
    <property type="component" value="Unassembled WGS sequence"/>
</dbReference>
<protein>
    <submittedName>
        <fullName evidence="2">HDOD domain-containing protein</fullName>
    </submittedName>
</protein>
<sequence>MQITDYTRYASQSFTLPEICVRIRKMLDDDSSNIDDIAALVGVDPSLTSKLLKLANSPLFRFRSQVDSISKAINVIGGEALYNLVMAETASSAFSQLASKDFDLVRFWNQSLYCALVAKDLAKLLRIRGSEKFFLLGLMHNLGELVVSAKTPNLAEECGEFSDDISPWQKQKNTLKFHFTDCSAAIMRDWLLPEQLCYMVEHIHDQPKALSNKEIAVLYSALRISASMVAEKEFPLTRALDNDVTKQLDLDDSAIQDAMRFARMEASKMLSIMKPKVAA</sequence>
<gene>
    <name evidence="2" type="ORF">OE749_01990</name>
</gene>